<evidence type="ECO:0000256" key="1">
    <source>
        <dbReference type="SAM" id="MobiDB-lite"/>
    </source>
</evidence>
<evidence type="ECO:0008006" key="3">
    <source>
        <dbReference type="Google" id="ProtNLM"/>
    </source>
</evidence>
<dbReference type="Pfam" id="PF14388">
    <property type="entry name" value="DUF4419"/>
    <property type="match status" value="1"/>
</dbReference>
<dbReference type="AlphaFoldDB" id="A0A7S2N0V3"/>
<gene>
    <name evidence="2" type="ORF">HTAM1171_LOCUS10683</name>
</gene>
<proteinExistence type="predicted"/>
<reference evidence="2" key="1">
    <citation type="submission" date="2021-01" db="EMBL/GenBank/DDBJ databases">
        <authorList>
            <person name="Corre E."/>
            <person name="Pelletier E."/>
            <person name="Niang G."/>
            <person name="Scheremetjew M."/>
            <person name="Finn R."/>
            <person name="Kale V."/>
            <person name="Holt S."/>
            <person name="Cochrane G."/>
            <person name="Meng A."/>
            <person name="Brown T."/>
            <person name="Cohen L."/>
        </authorList>
    </citation>
    <scope>NUCLEOTIDE SEQUENCE</scope>
    <source>
        <strain evidence="2">CCMP826</strain>
    </source>
</reference>
<sequence>MLSGGVLCPHSSREPCREPIREFDNQSQPPPHKSSLSHITSNKNTLEKALAFRPNPYTMPCTFLVADVSSRTANPCSSFGQPLKLSTPHSMFGSDPTTHAWARQSDGDDKYRHAICHGRSQAEGGRSVYAHSVAPFIHALDAAFNHHLPLILSPDAILMVITQHFSEHINQNSEKYRHKLVSHTGKEKITVRNDSLVKHKVNNDWESVFDQFSNKLRDRLPPEIHSAVVADFSTTGPIEKACSEIVLMEAVQKYFDYGVRTSCGIPEITLEGNKQDWLLLSKKIEGLRGFDLDAWVDDLQIIVQQCVNCFDNEVDKQFWSSIYHYMDESGGPFVTGWVQVLYGMSSLKDAMGSFQRPFCGPSPDDFSIGRSKCPFVWKYYGEEIGCDFIGGFIGISLDPDTKAVKAEMGWEVVESTFEKQN</sequence>
<feature type="compositionally biased region" description="Basic and acidic residues" evidence="1">
    <location>
        <begin position="11"/>
        <end position="24"/>
    </location>
</feature>
<dbReference type="EMBL" id="HBGV01017342">
    <property type="protein sequence ID" value="CAD9513233.1"/>
    <property type="molecule type" value="Transcribed_RNA"/>
</dbReference>
<dbReference type="PANTHER" id="PTHR31252">
    <property type="entry name" value="DUF4419 DOMAIN-CONTAINING PROTEIN"/>
    <property type="match status" value="1"/>
</dbReference>
<feature type="region of interest" description="Disordered" evidence="1">
    <location>
        <begin position="1"/>
        <end position="40"/>
    </location>
</feature>
<evidence type="ECO:0000313" key="2">
    <source>
        <dbReference type="EMBL" id="CAD9513233.1"/>
    </source>
</evidence>
<dbReference type="InterPro" id="IPR025533">
    <property type="entry name" value="DUF4419"/>
</dbReference>
<accession>A0A7S2N0V3</accession>
<name>A0A7S2N0V3_9STRA</name>
<organism evidence="2">
    <name type="scientific">Helicotheca tamesis</name>
    <dbReference type="NCBI Taxonomy" id="374047"/>
    <lineage>
        <taxon>Eukaryota</taxon>
        <taxon>Sar</taxon>
        <taxon>Stramenopiles</taxon>
        <taxon>Ochrophyta</taxon>
        <taxon>Bacillariophyta</taxon>
        <taxon>Mediophyceae</taxon>
        <taxon>Lithodesmiophycidae</taxon>
        <taxon>Lithodesmiales</taxon>
        <taxon>Lithodesmiaceae</taxon>
        <taxon>Helicotheca</taxon>
    </lineage>
</organism>
<dbReference type="PANTHER" id="PTHR31252:SF11">
    <property type="entry name" value="DUF4419 DOMAIN-CONTAINING PROTEIN"/>
    <property type="match status" value="1"/>
</dbReference>
<protein>
    <recommendedName>
        <fullName evidence="3">DUF4419 domain-containing protein</fullName>
    </recommendedName>
</protein>